<dbReference type="EMBL" id="JBBEGM010000001">
    <property type="protein sequence ID" value="MEJ2859654.1"/>
    <property type="molecule type" value="Genomic_DNA"/>
</dbReference>
<comment type="caution">
    <text evidence="2">The sequence shown here is derived from an EMBL/GenBank/DDBJ whole genome shotgun (WGS) entry which is preliminary data.</text>
</comment>
<feature type="compositionally biased region" description="Pro residues" evidence="1">
    <location>
        <begin position="161"/>
        <end position="172"/>
    </location>
</feature>
<feature type="compositionally biased region" description="Low complexity" evidence="1">
    <location>
        <begin position="173"/>
        <end position="193"/>
    </location>
</feature>
<dbReference type="Proteomes" id="UP001369736">
    <property type="component" value="Unassembled WGS sequence"/>
</dbReference>
<dbReference type="PRINTS" id="PR01217">
    <property type="entry name" value="PRICHEXTENSN"/>
</dbReference>
<organism evidence="2 3">
    <name type="scientific">Actinomycetospora flava</name>
    <dbReference type="NCBI Taxonomy" id="3129232"/>
    <lineage>
        <taxon>Bacteria</taxon>
        <taxon>Bacillati</taxon>
        <taxon>Actinomycetota</taxon>
        <taxon>Actinomycetes</taxon>
        <taxon>Pseudonocardiales</taxon>
        <taxon>Pseudonocardiaceae</taxon>
        <taxon>Actinomycetospora</taxon>
    </lineage>
</organism>
<feature type="compositionally biased region" description="Polar residues" evidence="1">
    <location>
        <begin position="335"/>
        <end position="351"/>
    </location>
</feature>
<evidence type="ECO:0000313" key="3">
    <source>
        <dbReference type="Proteomes" id="UP001369736"/>
    </source>
</evidence>
<keyword evidence="3" id="KW-1185">Reference proteome</keyword>
<proteinExistence type="predicted"/>
<feature type="compositionally biased region" description="Low complexity" evidence="1">
    <location>
        <begin position="232"/>
        <end position="245"/>
    </location>
</feature>
<feature type="compositionally biased region" description="Pro residues" evidence="1">
    <location>
        <begin position="194"/>
        <end position="203"/>
    </location>
</feature>
<protein>
    <recommendedName>
        <fullName evidence="4">Basic proline-rich protein</fullName>
    </recommendedName>
</protein>
<feature type="compositionally biased region" description="Low complexity" evidence="1">
    <location>
        <begin position="121"/>
        <end position="131"/>
    </location>
</feature>
<feature type="region of interest" description="Disordered" evidence="1">
    <location>
        <begin position="121"/>
        <end position="310"/>
    </location>
</feature>
<feature type="compositionally biased region" description="Low complexity" evidence="1">
    <location>
        <begin position="140"/>
        <end position="160"/>
    </location>
</feature>
<feature type="region of interest" description="Disordered" evidence="1">
    <location>
        <begin position="323"/>
        <end position="351"/>
    </location>
</feature>
<accession>A0ABU8LX24</accession>
<evidence type="ECO:0008006" key="4">
    <source>
        <dbReference type="Google" id="ProtNLM"/>
    </source>
</evidence>
<evidence type="ECO:0000313" key="2">
    <source>
        <dbReference type="EMBL" id="MEJ2859654.1"/>
    </source>
</evidence>
<sequence length="351" mass="35490">MMSPAAPAQPALLLTSLRDLPGFAHALLTDTDPDGHDRRVVAEVGTDEGTAAAVLGWGRRAAGVAGDRDLALDDVIVTTDTAHHLLRAVGTPITGWIYLRVRRDGGNLALARRRLAALTAPQAPAAGRAPAPAGPPELPAGPSSTPSATPPLAARSTPWPDRVPPPTRPPAATPTGAGPATVTAATTPGAPAALPAPPGPAPSRPRDEAPAPAPAPPPRSVPATPWAPPPARVAARGPSRTAAASAPPPAREIPDIAPELPWPRRPPAASALPAVPAPRPDPASDTGPDGDPGAPKDSAGVLGQRWRSDPETLRRVLAGLLRLGRAPQTALAGPESTTTRSPGATPTRRNP</sequence>
<dbReference type="RefSeq" id="WP_337698717.1">
    <property type="nucleotide sequence ID" value="NZ_JBBEGM010000001.1"/>
</dbReference>
<evidence type="ECO:0000256" key="1">
    <source>
        <dbReference type="SAM" id="MobiDB-lite"/>
    </source>
</evidence>
<name>A0ABU8LX24_9PSEU</name>
<feature type="compositionally biased region" description="Pro residues" evidence="1">
    <location>
        <begin position="211"/>
        <end position="231"/>
    </location>
</feature>
<gene>
    <name evidence="2" type="ORF">WCD58_00725</name>
</gene>
<reference evidence="2 3" key="1">
    <citation type="submission" date="2024-03" db="EMBL/GenBank/DDBJ databases">
        <title>Actinomycetospora sp. OC33-EN07, a novel actinomycete isolated from wild orchid (Aerides multiflora).</title>
        <authorList>
            <person name="Suriyachadkun C."/>
        </authorList>
    </citation>
    <scope>NUCLEOTIDE SEQUENCE [LARGE SCALE GENOMIC DNA]</scope>
    <source>
        <strain evidence="2 3">OC33-EN07</strain>
    </source>
</reference>